<organism evidence="2 3">
    <name type="scientific">Blautia hominis</name>
    <dbReference type="NCBI Taxonomy" id="2025493"/>
    <lineage>
        <taxon>Bacteria</taxon>
        <taxon>Bacillati</taxon>
        <taxon>Bacillota</taxon>
        <taxon>Clostridia</taxon>
        <taxon>Lachnospirales</taxon>
        <taxon>Lachnospiraceae</taxon>
        <taxon>Blautia</taxon>
    </lineage>
</organism>
<reference evidence="2 3" key="1">
    <citation type="submission" date="2024-04" db="EMBL/GenBank/DDBJ databases">
        <title>Defined microbial consortia suppress multidrug-resistant proinflammatory Enterobacteriaceae via ecological control.</title>
        <authorList>
            <person name="Furuichi M."/>
            <person name="Kawaguchi T."/>
            <person name="Pust M."/>
            <person name="Yasuma K."/>
            <person name="Plichta D."/>
            <person name="Hasegawa N."/>
            <person name="Ohya T."/>
            <person name="Bhattarai S."/>
            <person name="Sasajima S."/>
            <person name="Aoto Y."/>
            <person name="Tuganbaev T."/>
            <person name="Yaginuma M."/>
            <person name="Ueda M."/>
            <person name="Okahashi N."/>
            <person name="Amafuji K."/>
            <person name="Kiridooshi Y."/>
            <person name="Sugita K."/>
            <person name="Strazar M."/>
            <person name="Skelly A."/>
            <person name="Suda W."/>
            <person name="Hattori M."/>
            <person name="Nakamoto N."/>
            <person name="Caballero S."/>
            <person name="Norman J."/>
            <person name="Olle B."/>
            <person name="Tanoue T."/>
            <person name="Arita M."/>
            <person name="Bucci V."/>
            <person name="Atarashi K."/>
            <person name="Xavier R."/>
            <person name="Honda K."/>
        </authorList>
    </citation>
    <scope>NUCLEOTIDE SEQUENCE [LARGE SCALE GENOMIC DNA]</scope>
    <source>
        <strain evidence="3">k04-0078-D8-1</strain>
    </source>
</reference>
<gene>
    <name evidence="2" type="ORF">K040078D81_01020</name>
</gene>
<dbReference type="Proteomes" id="UP001600943">
    <property type="component" value="Unassembled WGS sequence"/>
</dbReference>
<evidence type="ECO:0000313" key="3">
    <source>
        <dbReference type="Proteomes" id="UP001600943"/>
    </source>
</evidence>
<proteinExistence type="predicted"/>
<accession>A0ABQ0B3E6</accession>
<protein>
    <submittedName>
        <fullName evidence="2">DUF5348 domain-containing protein</fullName>
    </submittedName>
</protein>
<evidence type="ECO:0000259" key="1">
    <source>
        <dbReference type="Pfam" id="PF17295"/>
    </source>
</evidence>
<name>A0ABQ0B3E6_9FIRM</name>
<dbReference type="Pfam" id="PF17295">
    <property type="entry name" value="DUF5348"/>
    <property type="match status" value="1"/>
</dbReference>
<dbReference type="Gene3D" id="2.40.10.390">
    <property type="match status" value="1"/>
</dbReference>
<dbReference type="RefSeq" id="WP_256162321.1">
    <property type="nucleotide sequence ID" value="NZ_BAABYW010000001.1"/>
</dbReference>
<keyword evidence="3" id="KW-1185">Reference proteome</keyword>
<evidence type="ECO:0000313" key="2">
    <source>
        <dbReference type="EMBL" id="GAA6405985.1"/>
    </source>
</evidence>
<dbReference type="InterPro" id="IPR035255">
    <property type="entry name" value="DUF5348"/>
</dbReference>
<dbReference type="EMBL" id="BAABYW010000001">
    <property type="protein sequence ID" value="GAA6405985.1"/>
    <property type="molecule type" value="Genomic_DNA"/>
</dbReference>
<feature type="domain" description="DUF5348" evidence="1">
    <location>
        <begin position="7"/>
        <end position="75"/>
    </location>
</feature>
<comment type="caution">
    <text evidence="2">The sequence shown here is derived from an EMBL/GenBank/DDBJ whole genome shotgun (WGS) entry which is preliminary data.</text>
</comment>
<sequence>MRNRREGILVCDTVNQGYDIRFGLEEYYGSLHCGSRFEVRVKGKWIPVRLELDLPDRWYLVGLSHIDLNGLQARI</sequence>